<dbReference type="EMBL" id="CAJFDH010000002">
    <property type="protein sequence ID" value="CAD5213024.1"/>
    <property type="molecule type" value="Genomic_DNA"/>
</dbReference>
<keyword evidence="6" id="KW-0040">ANK repeat</keyword>
<dbReference type="GO" id="GO:0006543">
    <property type="term" value="P:L-glutamine catabolic process"/>
    <property type="evidence" value="ECO:0007669"/>
    <property type="project" value="TreeGrafter"/>
</dbReference>
<sequence>MFSTFIKYPCVCEINVICGQFAFHVGLPAKSSASGAMLVVVPNLMGICLYSPALDEYGNTCRGVEFCKEMISRFSLHNYDSLAHLDTHKFDPRKRVGEQERDQVISLLFAARTGDMNTLRRLFMQKVDMSSSDYDKRTALHVAAAEGQLDVVKFLVNIARVKIDAKDRWGRTPMDDAVHFQHNQIIVVLEKAAEITVATNDIAMESNLSHIQSDGKLPADVSVPGSSSSSEDEFEIEIPNGNQENDDNIQIHHRPEDEMALEKRPDGTVVVPEGSVPHFEDLSPLPGTSGTPSHSSSSTSGTHHSKKSEKRDVKFTLGDKM</sequence>
<comment type="subunit">
    <text evidence="2">Homotetramer.</text>
</comment>
<feature type="region of interest" description="Disordered" evidence="7">
    <location>
        <begin position="213"/>
        <end position="248"/>
    </location>
</feature>
<evidence type="ECO:0000313" key="9">
    <source>
        <dbReference type="Proteomes" id="UP000614601"/>
    </source>
</evidence>
<dbReference type="Gene3D" id="1.25.40.20">
    <property type="entry name" value="Ankyrin repeat-containing domain"/>
    <property type="match status" value="1"/>
</dbReference>
<dbReference type="InterPro" id="IPR002110">
    <property type="entry name" value="Ankyrin_rpt"/>
</dbReference>
<dbReference type="FunFam" id="1.25.40.20:FF:000069">
    <property type="entry name" value="Glutaminase, isoform E"/>
    <property type="match status" value="1"/>
</dbReference>
<dbReference type="AlphaFoldDB" id="A0A811KB79"/>
<dbReference type="InterPro" id="IPR015868">
    <property type="entry name" value="Glutaminase"/>
</dbReference>
<comment type="catalytic activity">
    <reaction evidence="5">
        <text>L-glutamine + H2O = L-glutamate + NH4(+)</text>
        <dbReference type="Rhea" id="RHEA:15889"/>
        <dbReference type="ChEBI" id="CHEBI:15377"/>
        <dbReference type="ChEBI" id="CHEBI:28938"/>
        <dbReference type="ChEBI" id="CHEBI:29985"/>
        <dbReference type="ChEBI" id="CHEBI:58359"/>
        <dbReference type="EC" id="3.5.1.2"/>
    </reaction>
</comment>
<dbReference type="Pfam" id="PF04960">
    <property type="entry name" value="Glutaminase"/>
    <property type="match status" value="1"/>
</dbReference>
<feature type="repeat" description="ANK" evidence="6">
    <location>
        <begin position="135"/>
        <end position="157"/>
    </location>
</feature>
<name>A0A811KB79_9BILA</name>
<evidence type="ECO:0000256" key="5">
    <source>
        <dbReference type="ARBA" id="ARBA00049534"/>
    </source>
</evidence>
<feature type="compositionally biased region" description="Basic and acidic residues" evidence="7">
    <location>
        <begin position="309"/>
        <end position="321"/>
    </location>
</feature>
<reference evidence="8" key="1">
    <citation type="submission" date="2020-09" db="EMBL/GenBank/DDBJ databases">
        <authorList>
            <person name="Kikuchi T."/>
        </authorList>
    </citation>
    <scope>NUCLEOTIDE SEQUENCE</scope>
    <source>
        <strain evidence="8">SH1</strain>
    </source>
</reference>
<dbReference type="GO" id="GO:0006537">
    <property type="term" value="P:glutamate biosynthetic process"/>
    <property type="evidence" value="ECO:0007669"/>
    <property type="project" value="TreeGrafter"/>
</dbReference>
<dbReference type="SUPFAM" id="SSF48403">
    <property type="entry name" value="Ankyrin repeat"/>
    <property type="match status" value="1"/>
</dbReference>
<dbReference type="SMART" id="SM00248">
    <property type="entry name" value="ANK"/>
    <property type="match status" value="3"/>
</dbReference>
<protein>
    <recommendedName>
        <fullName evidence="3">glutaminase</fullName>
        <ecNumber evidence="3">3.5.1.2</ecNumber>
    </recommendedName>
</protein>
<evidence type="ECO:0000256" key="4">
    <source>
        <dbReference type="ARBA" id="ARBA00022801"/>
    </source>
</evidence>
<keyword evidence="9" id="KW-1185">Reference proteome</keyword>
<dbReference type="InterPro" id="IPR012338">
    <property type="entry name" value="Beta-lactam/transpept-like"/>
</dbReference>
<organism evidence="8 9">
    <name type="scientific">Bursaphelenchus okinawaensis</name>
    <dbReference type="NCBI Taxonomy" id="465554"/>
    <lineage>
        <taxon>Eukaryota</taxon>
        <taxon>Metazoa</taxon>
        <taxon>Ecdysozoa</taxon>
        <taxon>Nematoda</taxon>
        <taxon>Chromadorea</taxon>
        <taxon>Rhabditida</taxon>
        <taxon>Tylenchina</taxon>
        <taxon>Tylenchomorpha</taxon>
        <taxon>Aphelenchoidea</taxon>
        <taxon>Aphelenchoididae</taxon>
        <taxon>Bursaphelenchus</taxon>
    </lineage>
</organism>
<comment type="similarity">
    <text evidence="1">Belongs to the glutaminase family.</text>
</comment>
<proteinExistence type="inferred from homology"/>
<dbReference type="GO" id="GO:0004359">
    <property type="term" value="F:glutaminase activity"/>
    <property type="evidence" value="ECO:0007669"/>
    <property type="project" value="UniProtKB-EC"/>
</dbReference>
<dbReference type="PROSITE" id="PS50297">
    <property type="entry name" value="ANK_REP_REGION"/>
    <property type="match status" value="1"/>
</dbReference>
<feature type="compositionally biased region" description="Low complexity" evidence="7">
    <location>
        <begin position="282"/>
        <end position="302"/>
    </location>
</feature>
<dbReference type="EC" id="3.5.1.2" evidence="3"/>
<comment type="caution">
    <text evidence="8">The sequence shown here is derived from an EMBL/GenBank/DDBJ whole genome shotgun (WGS) entry which is preliminary data.</text>
</comment>
<evidence type="ECO:0000256" key="3">
    <source>
        <dbReference type="ARBA" id="ARBA00012918"/>
    </source>
</evidence>
<dbReference type="Proteomes" id="UP000614601">
    <property type="component" value="Unassembled WGS sequence"/>
</dbReference>
<gene>
    <name evidence="8" type="ORF">BOKJ2_LOCUS4825</name>
</gene>
<dbReference type="PANTHER" id="PTHR12544">
    <property type="entry name" value="GLUTAMINASE"/>
    <property type="match status" value="1"/>
</dbReference>
<evidence type="ECO:0000256" key="7">
    <source>
        <dbReference type="SAM" id="MobiDB-lite"/>
    </source>
</evidence>
<dbReference type="EMBL" id="CAJFCW020000002">
    <property type="protein sequence ID" value="CAG9098713.1"/>
    <property type="molecule type" value="Genomic_DNA"/>
</dbReference>
<evidence type="ECO:0000256" key="1">
    <source>
        <dbReference type="ARBA" id="ARBA00011076"/>
    </source>
</evidence>
<keyword evidence="4" id="KW-0378">Hydrolase</keyword>
<dbReference type="Gene3D" id="3.40.710.10">
    <property type="entry name" value="DD-peptidase/beta-lactamase superfamily"/>
    <property type="match status" value="1"/>
</dbReference>
<feature type="region of interest" description="Disordered" evidence="7">
    <location>
        <begin position="260"/>
        <end position="321"/>
    </location>
</feature>
<evidence type="ECO:0000313" key="8">
    <source>
        <dbReference type="EMBL" id="CAD5213024.1"/>
    </source>
</evidence>
<dbReference type="PANTHER" id="PTHR12544:SF29">
    <property type="entry name" value="GLUTAMINASE"/>
    <property type="match status" value="1"/>
</dbReference>
<evidence type="ECO:0000256" key="2">
    <source>
        <dbReference type="ARBA" id="ARBA00011881"/>
    </source>
</evidence>
<dbReference type="PROSITE" id="PS50088">
    <property type="entry name" value="ANK_REPEAT"/>
    <property type="match status" value="1"/>
</dbReference>
<accession>A0A811KB79</accession>
<dbReference type="InterPro" id="IPR036770">
    <property type="entry name" value="Ankyrin_rpt-contain_sf"/>
</dbReference>
<evidence type="ECO:0000256" key="6">
    <source>
        <dbReference type="PROSITE-ProRule" id="PRU00023"/>
    </source>
</evidence>
<dbReference type="SUPFAM" id="SSF56601">
    <property type="entry name" value="beta-lactamase/transpeptidase-like"/>
    <property type="match status" value="1"/>
</dbReference>
<dbReference type="Pfam" id="PF12796">
    <property type="entry name" value="Ank_2"/>
    <property type="match status" value="1"/>
</dbReference>
<dbReference type="OrthoDB" id="9995210at2759"/>
<dbReference type="Proteomes" id="UP000783686">
    <property type="component" value="Unassembled WGS sequence"/>
</dbReference>